<name>A0A873WI16_9CAUD</name>
<reference evidence="1" key="1">
    <citation type="submission" date="2020-07" db="EMBL/GenBank/DDBJ databases">
        <title>Complete genome sequence of Streptomyces phage Shady.</title>
        <authorList>
            <person name="Ortega C.A."/>
            <person name="Hernandez I."/>
            <person name="Guadalupe Vizoso-Pinto M."/>
            <person name="Clark J.D."/>
            <person name="Liu M."/>
            <person name="Burrowes B.H."/>
        </authorList>
    </citation>
    <scope>NUCLEOTIDE SEQUENCE</scope>
</reference>
<organism evidence="1 2">
    <name type="scientific">Streptomyces phage Shady</name>
    <dbReference type="NCBI Taxonomy" id="2767585"/>
    <lineage>
        <taxon>Viruses</taxon>
        <taxon>Duplodnaviria</taxon>
        <taxon>Heunggongvirae</taxon>
        <taxon>Uroviricota</taxon>
        <taxon>Caudoviricetes</taxon>
        <taxon>Colingsworthviridae</taxon>
        <taxon>Shadyvirus</taxon>
        <taxon>Shadyvirus shady</taxon>
    </lineage>
</organism>
<dbReference type="EMBL" id="MT701596">
    <property type="protein sequence ID" value="QPB09808.1"/>
    <property type="molecule type" value="Genomic_DNA"/>
</dbReference>
<keyword evidence="2" id="KW-1185">Reference proteome</keyword>
<sequence>MADVFVTLWVGDQNLTMDGEIGFNRLTLDAEDIPLAGFDAVHAATKLAAPVDRVTVEWDGGKEVWSRNNALRAWMMD</sequence>
<dbReference type="Proteomes" id="UP000663311">
    <property type="component" value="Segment"/>
</dbReference>
<gene>
    <name evidence="1" type="ORF">CPT_Shady_047</name>
</gene>
<proteinExistence type="predicted"/>
<protein>
    <submittedName>
        <fullName evidence="1">Uncharacterized protein</fullName>
    </submittedName>
</protein>
<evidence type="ECO:0000313" key="2">
    <source>
        <dbReference type="Proteomes" id="UP000663311"/>
    </source>
</evidence>
<accession>A0A873WI16</accession>
<evidence type="ECO:0000313" key="1">
    <source>
        <dbReference type="EMBL" id="QPB09808.1"/>
    </source>
</evidence>